<feature type="domain" description="Sulfatase N-terminal" evidence="1">
    <location>
        <begin position="51"/>
        <end position="405"/>
    </location>
</feature>
<sequence length="582" mass="64288">MKRRELLKLAGAVSAAGLAQSLGAQPAGKSTQTSTTQGAVATSARAGKKLNILLIVTDQERAMADLPSVLQLPGHEALMQCGVSMGNFHVNTTPCSPSRSVIFTGQHTQKTGIVANLGLPPFNELSSSMPTLGHMLRELGYHTAYKGKWHLSHITEASDLTYGEVKTTTDALLPFGFADYNLNGDPHGSHMSGFIFDKVTASDTVSWLHEHRDDQKPWFMAVNFVNPHDIMFYSSGPAQQRSRLRENYLGPISPGPATGVYAKHWDVPLPTSFYREDLRTKPWAHQTDVHICNQVYGHIDPQDEQLWQGLQSYYFNCIRDVDQSIAQVLGALKASGRDQDTIVILTADHGEMAGAHKLRQKGPHMYKENTRVNFIVSHPDIEYARDTPALGSTVDVVPTLLELAGLPSAQQAERYPDLVGVSLASSLGGTSQRSARDERGHLFNYGVSMYLDPEFTESVMLNADKVTPWTLIRESLRQGRLGPSRDNRALFRGIHDGRYKFARYFAPSNHHTPADIETLIAHNDLELYDLQSDPDELVNLANDPQAHRQLIEGLNARLNELVALEVGVDDGREHPGPAFLYS</sequence>
<dbReference type="OrthoDB" id="9803751at2"/>
<reference evidence="2 3" key="1">
    <citation type="submission" date="2018-07" db="EMBL/GenBank/DDBJ databases">
        <title>Pseudomonas laoshanensis sp. nov., isolated from soil.</title>
        <authorList>
            <person name="Sun J."/>
            <person name="Yu L."/>
            <person name="Wang M."/>
            <person name="Zhang C."/>
        </authorList>
    </citation>
    <scope>NUCLEOTIDE SEQUENCE [LARGE SCALE GENOMIC DNA]</scope>
    <source>
        <strain evidence="2 3">Y22</strain>
    </source>
</reference>
<dbReference type="GO" id="GO:0004065">
    <property type="term" value="F:arylsulfatase activity"/>
    <property type="evidence" value="ECO:0007669"/>
    <property type="project" value="TreeGrafter"/>
</dbReference>
<dbReference type="InterPro" id="IPR051849">
    <property type="entry name" value="GAG-degrading_sulfatase"/>
</dbReference>
<dbReference type="InterPro" id="IPR017850">
    <property type="entry name" value="Alkaline_phosphatase_core_sf"/>
</dbReference>
<dbReference type="PANTHER" id="PTHR46615">
    <property type="entry name" value="ARYLSULFATASE K"/>
    <property type="match status" value="1"/>
</dbReference>
<name>A0A7V7KVJ8_9GAMM</name>
<dbReference type="RefSeq" id="WP_149333978.1">
    <property type="nucleotide sequence ID" value="NZ_QOVF01000007.1"/>
</dbReference>
<evidence type="ECO:0000313" key="2">
    <source>
        <dbReference type="EMBL" id="KAA0691851.1"/>
    </source>
</evidence>
<accession>A0A7V7KVJ8</accession>
<dbReference type="EMBL" id="QOVF01000007">
    <property type="protein sequence ID" value="KAA0691851.1"/>
    <property type="molecule type" value="Genomic_DNA"/>
</dbReference>
<evidence type="ECO:0000313" key="3">
    <source>
        <dbReference type="Proteomes" id="UP000463138"/>
    </source>
</evidence>
<dbReference type="CDD" id="cd16035">
    <property type="entry name" value="sulfatase_like"/>
    <property type="match status" value="1"/>
</dbReference>
<dbReference type="PANTHER" id="PTHR46615:SF1">
    <property type="entry name" value="ARYLSULFATASE K"/>
    <property type="match status" value="1"/>
</dbReference>
<dbReference type="SUPFAM" id="SSF53649">
    <property type="entry name" value="Alkaline phosphatase-like"/>
    <property type="match status" value="1"/>
</dbReference>
<proteinExistence type="predicted"/>
<dbReference type="GO" id="GO:0015024">
    <property type="term" value="F:glucuronate-2-sulfatase activity"/>
    <property type="evidence" value="ECO:0007669"/>
    <property type="project" value="TreeGrafter"/>
</dbReference>
<comment type="caution">
    <text evidence="2">The sequence shown here is derived from an EMBL/GenBank/DDBJ whole genome shotgun (WGS) entry which is preliminary data.</text>
</comment>
<organism evidence="2 3">
    <name type="scientific">Halopseudomonas laoshanensis</name>
    <dbReference type="NCBI Taxonomy" id="2268758"/>
    <lineage>
        <taxon>Bacteria</taxon>
        <taxon>Pseudomonadati</taxon>
        <taxon>Pseudomonadota</taxon>
        <taxon>Gammaproteobacteria</taxon>
        <taxon>Pseudomonadales</taxon>
        <taxon>Pseudomonadaceae</taxon>
        <taxon>Halopseudomonas</taxon>
    </lineage>
</organism>
<dbReference type="AlphaFoldDB" id="A0A7V7KVJ8"/>
<dbReference type="Pfam" id="PF00884">
    <property type="entry name" value="Sulfatase"/>
    <property type="match status" value="1"/>
</dbReference>
<protein>
    <submittedName>
        <fullName evidence="2">Sulfatase</fullName>
    </submittedName>
</protein>
<dbReference type="Proteomes" id="UP000463138">
    <property type="component" value="Unassembled WGS sequence"/>
</dbReference>
<dbReference type="Gene3D" id="3.40.720.10">
    <property type="entry name" value="Alkaline Phosphatase, subunit A"/>
    <property type="match status" value="1"/>
</dbReference>
<evidence type="ECO:0000259" key="1">
    <source>
        <dbReference type="Pfam" id="PF00884"/>
    </source>
</evidence>
<dbReference type="InterPro" id="IPR000917">
    <property type="entry name" value="Sulfatase_N"/>
</dbReference>
<keyword evidence="3" id="KW-1185">Reference proteome</keyword>
<gene>
    <name evidence="2" type="ORF">DT594_16610</name>
</gene>